<dbReference type="PROSITE" id="PS51840">
    <property type="entry name" value="C2_NT"/>
    <property type="match status" value="1"/>
</dbReference>
<comment type="caution">
    <text evidence="3">The sequence shown here is derived from an EMBL/GenBank/DDBJ whole genome shotgun (WGS) entry which is preliminary data.</text>
</comment>
<gene>
    <name evidence="3" type="ORF">Lalb_Chr02g0151141</name>
</gene>
<dbReference type="InterPro" id="IPR019448">
    <property type="entry name" value="NT-C2"/>
</dbReference>
<proteinExistence type="predicted"/>
<evidence type="ECO:0000256" key="1">
    <source>
        <dbReference type="SAM" id="SignalP"/>
    </source>
</evidence>
<organism evidence="3 4">
    <name type="scientific">Lupinus albus</name>
    <name type="common">White lupine</name>
    <name type="synonym">Lupinus termis</name>
    <dbReference type="NCBI Taxonomy" id="3870"/>
    <lineage>
        <taxon>Eukaryota</taxon>
        <taxon>Viridiplantae</taxon>
        <taxon>Streptophyta</taxon>
        <taxon>Embryophyta</taxon>
        <taxon>Tracheophyta</taxon>
        <taxon>Spermatophyta</taxon>
        <taxon>Magnoliopsida</taxon>
        <taxon>eudicotyledons</taxon>
        <taxon>Gunneridae</taxon>
        <taxon>Pentapetalae</taxon>
        <taxon>rosids</taxon>
        <taxon>fabids</taxon>
        <taxon>Fabales</taxon>
        <taxon>Fabaceae</taxon>
        <taxon>Papilionoideae</taxon>
        <taxon>50 kb inversion clade</taxon>
        <taxon>genistoids sensu lato</taxon>
        <taxon>core genistoids</taxon>
        <taxon>Genisteae</taxon>
        <taxon>Lupinus</taxon>
    </lineage>
</organism>
<dbReference type="PANTHER" id="PTHR47270">
    <property type="entry name" value="PROTEIN MLP1-LIKE"/>
    <property type="match status" value="1"/>
</dbReference>
<keyword evidence="4" id="KW-1185">Reference proteome</keyword>
<feature type="chain" id="PRO_5025480203" evidence="1">
    <location>
        <begin position="20"/>
        <end position="131"/>
    </location>
</feature>
<sequence>MIQVYFVIIIIMVLQVDKGWDKLFVSVICMETGKIIGKCRKALVQNGQCHWEDSMLSTIWISNHSPQHNQPYLLKLVVAMGSARFGILGEAIINLSSYIKPETYTASLPLKNCCHETILQVRHLLIVLCVT</sequence>
<reference evidence="4" key="1">
    <citation type="journal article" date="2020" name="Nat. Commun.">
        <title>Genome sequence of the cluster root forming white lupin.</title>
        <authorList>
            <person name="Hufnagel B."/>
            <person name="Marques A."/>
            <person name="Soriano A."/>
            <person name="Marques L."/>
            <person name="Divol F."/>
            <person name="Doumas P."/>
            <person name="Sallet E."/>
            <person name="Mancinotti D."/>
            <person name="Carrere S."/>
            <person name="Marande W."/>
            <person name="Arribat S."/>
            <person name="Keller J."/>
            <person name="Huneau C."/>
            <person name="Blein T."/>
            <person name="Aime D."/>
            <person name="Laguerre M."/>
            <person name="Taylor J."/>
            <person name="Schubert V."/>
            <person name="Nelson M."/>
            <person name="Geu-Flores F."/>
            <person name="Crespi M."/>
            <person name="Gallardo-Guerrero K."/>
            <person name="Delaux P.-M."/>
            <person name="Salse J."/>
            <person name="Berges H."/>
            <person name="Guyot R."/>
            <person name="Gouzy J."/>
            <person name="Peret B."/>
        </authorList>
    </citation>
    <scope>NUCLEOTIDE SEQUENCE [LARGE SCALE GENOMIC DNA]</scope>
    <source>
        <strain evidence="4">cv. Amiga</strain>
    </source>
</reference>
<dbReference type="Proteomes" id="UP000447434">
    <property type="component" value="Chromosome 2"/>
</dbReference>
<dbReference type="OrthoDB" id="658575at2759"/>
<dbReference type="PANTHER" id="PTHR47270:SF13">
    <property type="entry name" value="HEAVY CHAIN-LIKE PROTEIN, PUTATIVE-RELATED"/>
    <property type="match status" value="1"/>
</dbReference>
<keyword evidence="1" id="KW-0732">Signal</keyword>
<dbReference type="EMBL" id="WOCE01000002">
    <property type="protein sequence ID" value="KAE9619251.1"/>
    <property type="molecule type" value="Genomic_DNA"/>
</dbReference>
<dbReference type="Pfam" id="PF10358">
    <property type="entry name" value="NT-C2"/>
    <property type="match status" value="1"/>
</dbReference>
<evidence type="ECO:0000313" key="4">
    <source>
        <dbReference type="Proteomes" id="UP000447434"/>
    </source>
</evidence>
<accession>A0A6A4QYN6</accession>
<dbReference type="AlphaFoldDB" id="A0A6A4QYN6"/>
<evidence type="ECO:0000259" key="2">
    <source>
        <dbReference type="PROSITE" id="PS51840"/>
    </source>
</evidence>
<name>A0A6A4QYN6_LUPAL</name>
<protein>
    <submittedName>
        <fullName evidence="3">Putative EEIG1/EHBP1 domain-containing protein</fullName>
    </submittedName>
</protein>
<feature type="domain" description="C2 NT-type" evidence="2">
    <location>
        <begin position="1"/>
        <end position="131"/>
    </location>
</feature>
<evidence type="ECO:0000313" key="3">
    <source>
        <dbReference type="EMBL" id="KAE9619251.1"/>
    </source>
</evidence>
<feature type="signal peptide" evidence="1">
    <location>
        <begin position="1"/>
        <end position="19"/>
    </location>
</feature>